<evidence type="ECO:0000313" key="4">
    <source>
        <dbReference type="Proteomes" id="UP001225378"/>
    </source>
</evidence>
<dbReference type="PANTHER" id="PTHR42901">
    <property type="entry name" value="ALCOHOL DEHYDROGENASE"/>
    <property type="match status" value="1"/>
</dbReference>
<dbReference type="PRINTS" id="PR00081">
    <property type="entry name" value="GDHRDH"/>
</dbReference>
<dbReference type="Proteomes" id="UP001225378">
    <property type="component" value="Chromosome"/>
</dbReference>
<sequence length="243" mass="26312">MLLNDQVILITGAGGGLGGTAAIALAKQGAHIILLDKNIAKMEKVYDAIVEHGGPEPTMYPFDLAGANENDYQELADVVDRQYGSLQGLLHSAVDLSAYSPVANIRTQEWGHTLNVNLNAPFLLTRVLLPVLQKSQHASIVFTSDSSARNARAYSAAYGVSKIALEGFAKILAEEVEAGQKIRVNTLVPGPIDSPLRKKLYPAEDKSRLAAMNSLDEVYQYLFTDDSLGLNGQTIDAQTFQRR</sequence>
<dbReference type="InterPro" id="IPR002347">
    <property type="entry name" value="SDR_fam"/>
</dbReference>
<protein>
    <submittedName>
        <fullName evidence="3">SDR family NAD(P)-dependent oxidoreductase</fullName>
    </submittedName>
</protein>
<proteinExistence type="inferred from homology"/>
<name>A0AAU7NSQ5_9GAMM</name>
<dbReference type="GO" id="GO:0016491">
    <property type="term" value="F:oxidoreductase activity"/>
    <property type="evidence" value="ECO:0007669"/>
    <property type="project" value="UniProtKB-KW"/>
</dbReference>
<dbReference type="PANTHER" id="PTHR42901:SF1">
    <property type="entry name" value="ALCOHOL DEHYDROGENASE"/>
    <property type="match status" value="1"/>
</dbReference>
<dbReference type="Gene3D" id="3.40.50.720">
    <property type="entry name" value="NAD(P)-binding Rossmann-like Domain"/>
    <property type="match status" value="1"/>
</dbReference>
<reference evidence="3 4" key="1">
    <citation type="journal article" date="2024" name="Microbiology">
        <title>Methylomarinum rosea sp. nov., a novel halophilic methanotrophic bacterium from the hypersaline Lake Elton.</title>
        <authorList>
            <person name="Suleimanov R.Z."/>
            <person name="Oshkin I.Y."/>
            <person name="Danilova O.V."/>
            <person name="Suzina N.E."/>
            <person name="Dedysh S.N."/>
        </authorList>
    </citation>
    <scope>NUCLEOTIDE SEQUENCE [LARGE SCALE GENOMIC DNA]</scope>
    <source>
        <strain evidence="3 4">Ch1-1</strain>
    </source>
</reference>
<comment type="similarity">
    <text evidence="1">Belongs to the short-chain dehydrogenases/reductases (SDR) family.</text>
</comment>
<keyword evidence="4" id="KW-1185">Reference proteome</keyword>
<dbReference type="InterPro" id="IPR036291">
    <property type="entry name" value="NAD(P)-bd_dom_sf"/>
</dbReference>
<dbReference type="Pfam" id="PF00106">
    <property type="entry name" value="adh_short"/>
    <property type="match status" value="1"/>
</dbReference>
<dbReference type="PROSITE" id="PS00061">
    <property type="entry name" value="ADH_SHORT"/>
    <property type="match status" value="1"/>
</dbReference>
<dbReference type="KEGG" id="mech:Q9L42_016855"/>
<evidence type="ECO:0000256" key="1">
    <source>
        <dbReference type="ARBA" id="ARBA00006484"/>
    </source>
</evidence>
<gene>
    <name evidence="3" type="ORF">Q9L42_016855</name>
</gene>
<accession>A0AAU7NSQ5</accession>
<dbReference type="AlphaFoldDB" id="A0AAU7NSQ5"/>
<evidence type="ECO:0000256" key="2">
    <source>
        <dbReference type="ARBA" id="ARBA00023002"/>
    </source>
</evidence>
<evidence type="ECO:0000313" key="3">
    <source>
        <dbReference type="EMBL" id="XBS20007.1"/>
    </source>
</evidence>
<dbReference type="InterPro" id="IPR020904">
    <property type="entry name" value="Sc_DH/Rdtase_CS"/>
</dbReference>
<keyword evidence="2" id="KW-0560">Oxidoreductase</keyword>
<dbReference type="EMBL" id="CP157743">
    <property type="protein sequence ID" value="XBS20007.1"/>
    <property type="molecule type" value="Genomic_DNA"/>
</dbReference>
<organism evidence="3 4">
    <name type="scientific">Methylomarinum roseum</name>
    <dbReference type="NCBI Taxonomy" id="3067653"/>
    <lineage>
        <taxon>Bacteria</taxon>
        <taxon>Pseudomonadati</taxon>
        <taxon>Pseudomonadota</taxon>
        <taxon>Gammaproteobacteria</taxon>
        <taxon>Methylococcales</taxon>
        <taxon>Methylococcaceae</taxon>
        <taxon>Methylomarinum</taxon>
    </lineage>
</organism>
<dbReference type="SUPFAM" id="SSF51735">
    <property type="entry name" value="NAD(P)-binding Rossmann-fold domains"/>
    <property type="match status" value="1"/>
</dbReference>
<dbReference type="RefSeq" id="WP_305907267.1">
    <property type="nucleotide sequence ID" value="NZ_CP157743.1"/>
</dbReference>